<dbReference type="InterPro" id="IPR036259">
    <property type="entry name" value="MFS_trans_sf"/>
</dbReference>
<evidence type="ECO:0000313" key="10">
    <source>
        <dbReference type="EMBL" id="KAH8378228.1"/>
    </source>
</evidence>
<dbReference type="PROSITE" id="PS50850">
    <property type="entry name" value="MFS"/>
    <property type="match status" value="1"/>
</dbReference>
<feature type="transmembrane region" description="Helical" evidence="8">
    <location>
        <begin position="156"/>
        <end position="174"/>
    </location>
</feature>
<evidence type="ECO:0000256" key="3">
    <source>
        <dbReference type="ARBA" id="ARBA00022475"/>
    </source>
</evidence>
<evidence type="ECO:0000256" key="5">
    <source>
        <dbReference type="ARBA" id="ARBA00022692"/>
    </source>
</evidence>
<evidence type="ECO:0000259" key="9">
    <source>
        <dbReference type="PROSITE" id="PS50850"/>
    </source>
</evidence>
<feature type="transmembrane region" description="Helical" evidence="8">
    <location>
        <begin position="299"/>
        <end position="320"/>
    </location>
</feature>
<evidence type="ECO:0000313" key="11">
    <source>
        <dbReference type="Proteomes" id="UP001200034"/>
    </source>
</evidence>
<feature type="transmembrane region" description="Helical" evidence="8">
    <location>
        <begin position="398"/>
        <end position="417"/>
    </location>
</feature>
<protein>
    <recommendedName>
        <fullName evidence="9">Major facilitator superfamily (MFS) profile domain-containing protein</fullName>
    </recommendedName>
</protein>
<sequence length="463" mass="51319">VLVNLLSLSYGCVYSWPSASYIYLREESSHFETGALTKEQLGWVTSAAFPGSLVGALFFGWLADKIGRKRCLLLTALPLLLHWLIIPFARHPLHLAVARFLGGTAGGCCFTVIPIYITELAQDRLRSTLGMMFSINLGIGILLINILGYFLHYNTVAWIMVAIPLLFLACFAINPESPQYLAQHNREKAERSLRYYRGISSTSVANQDFQQELSRLCKSEGDKTGNPQLCWHDFSEYFELEVSLIYALTNQCSVATRKARKAYLIGLGLVLTNQLNGCLALQNYVTFIFKEAGSNLPPMLSTIIVSAIQLTGTLCSTHFLEHAGRKTLLLVSISGICLGECALASYYLLTSWGYDTDTYSWLPIATFSLIQFAATIGILSVIFPVIAELTPPKIRSTVVRVHMMTMFLLASVITKIFPHLSEYLGIPATLFTFAAFSSIFTVFVAFFVPETKGKTIEAIQDSL</sequence>
<name>A0AAD4PPG6_9MUSC</name>
<proteinExistence type="predicted"/>
<dbReference type="AlphaFoldDB" id="A0AAD4PPG6"/>
<feature type="domain" description="Major facilitator superfamily (MFS) profile" evidence="9">
    <location>
        <begin position="1"/>
        <end position="452"/>
    </location>
</feature>
<dbReference type="InterPro" id="IPR050549">
    <property type="entry name" value="MFS_Trehalose_Transporter"/>
</dbReference>
<dbReference type="GO" id="GO:0005886">
    <property type="term" value="C:plasma membrane"/>
    <property type="evidence" value="ECO:0007669"/>
    <property type="project" value="UniProtKB-SubCell"/>
</dbReference>
<dbReference type="Pfam" id="PF00083">
    <property type="entry name" value="Sugar_tr"/>
    <property type="match status" value="1"/>
</dbReference>
<keyword evidence="5 8" id="KW-0812">Transmembrane</keyword>
<evidence type="ECO:0000256" key="4">
    <source>
        <dbReference type="ARBA" id="ARBA00022597"/>
    </source>
</evidence>
<dbReference type="PANTHER" id="PTHR48021">
    <property type="match status" value="1"/>
</dbReference>
<feature type="transmembrane region" description="Helical" evidence="8">
    <location>
        <begin position="361"/>
        <end position="386"/>
    </location>
</feature>
<feature type="transmembrane region" description="Helical" evidence="8">
    <location>
        <begin position="327"/>
        <end position="349"/>
    </location>
</feature>
<keyword evidence="3" id="KW-1003">Cell membrane</keyword>
<feature type="transmembrane region" description="Helical" evidence="8">
    <location>
        <begin position="263"/>
        <end position="287"/>
    </location>
</feature>
<dbReference type="InterPro" id="IPR005828">
    <property type="entry name" value="MFS_sugar_transport-like"/>
</dbReference>
<dbReference type="PANTHER" id="PTHR48021:SF33">
    <property type="entry name" value="AT22075P-RELATED"/>
    <property type="match status" value="1"/>
</dbReference>
<dbReference type="GO" id="GO:0022857">
    <property type="term" value="F:transmembrane transporter activity"/>
    <property type="evidence" value="ECO:0007669"/>
    <property type="project" value="InterPro"/>
</dbReference>
<feature type="non-terminal residue" evidence="10">
    <location>
        <position position="463"/>
    </location>
</feature>
<dbReference type="SUPFAM" id="SSF103473">
    <property type="entry name" value="MFS general substrate transporter"/>
    <property type="match status" value="1"/>
</dbReference>
<feature type="transmembrane region" description="Helical" evidence="8">
    <location>
        <begin position="423"/>
        <end position="448"/>
    </location>
</feature>
<evidence type="ECO:0000256" key="7">
    <source>
        <dbReference type="ARBA" id="ARBA00023136"/>
    </source>
</evidence>
<evidence type="ECO:0000256" key="6">
    <source>
        <dbReference type="ARBA" id="ARBA00022989"/>
    </source>
</evidence>
<organism evidence="10 11">
    <name type="scientific">Drosophila rubida</name>
    <dbReference type="NCBI Taxonomy" id="30044"/>
    <lineage>
        <taxon>Eukaryota</taxon>
        <taxon>Metazoa</taxon>
        <taxon>Ecdysozoa</taxon>
        <taxon>Arthropoda</taxon>
        <taxon>Hexapoda</taxon>
        <taxon>Insecta</taxon>
        <taxon>Pterygota</taxon>
        <taxon>Neoptera</taxon>
        <taxon>Endopterygota</taxon>
        <taxon>Diptera</taxon>
        <taxon>Brachycera</taxon>
        <taxon>Muscomorpha</taxon>
        <taxon>Ephydroidea</taxon>
        <taxon>Drosophilidae</taxon>
        <taxon>Drosophila</taxon>
    </lineage>
</organism>
<evidence type="ECO:0000256" key="8">
    <source>
        <dbReference type="SAM" id="Phobius"/>
    </source>
</evidence>
<evidence type="ECO:0000256" key="2">
    <source>
        <dbReference type="ARBA" id="ARBA00022448"/>
    </source>
</evidence>
<dbReference type="InterPro" id="IPR020846">
    <property type="entry name" value="MFS_dom"/>
</dbReference>
<feature type="transmembrane region" description="Helical" evidence="8">
    <location>
        <begin position="129"/>
        <end position="150"/>
    </location>
</feature>
<dbReference type="EMBL" id="JAJJHW010001127">
    <property type="protein sequence ID" value="KAH8378228.1"/>
    <property type="molecule type" value="Genomic_DNA"/>
</dbReference>
<keyword evidence="6 8" id="KW-1133">Transmembrane helix</keyword>
<dbReference type="FunFam" id="1.20.1250.20:FF:000218">
    <property type="entry name" value="facilitated trehalose transporter Tret1"/>
    <property type="match status" value="1"/>
</dbReference>
<accession>A0AAD4PPG6</accession>
<keyword evidence="4" id="KW-0762">Sugar transport</keyword>
<feature type="transmembrane region" description="Helical" evidence="8">
    <location>
        <begin position="41"/>
        <end position="62"/>
    </location>
</feature>
<gene>
    <name evidence="10" type="ORF">KR093_010302</name>
</gene>
<reference evidence="10" key="1">
    <citation type="journal article" date="2021" name="Mol. Ecol. Resour.">
        <title>Phylogenomic analyses of the genus Drosophila reveals genomic signals of climate adaptation.</title>
        <authorList>
            <person name="Li F."/>
            <person name="Rane R.V."/>
            <person name="Luria V."/>
            <person name="Xiong Z."/>
            <person name="Chen J."/>
            <person name="Li Z."/>
            <person name="Catullo R.A."/>
            <person name="Griffin P.C."/>
            <person name="Schiffer M."/>
            <person name="Pearce S."/>
            <person name="Lee S.F."/>
            <person name="McElroy K."/>
            <person name="Stocker A."/>
            <person name="Shirriffs J."/>
            <person name="Cockerell F."/>
            <person name="Coppin C."/>
            <person name="Sgro C.M."/>
            <person name="Karger A."/>
            <person name="Cain J.W."/>
            <person name="Weber J.A."/>
            <person name="Santpere G."/>
            <person name="Kirschner M.W."/>
            <person name="Hoffmann A.A."/>
            <person name="Oakeshott J.G."/>
            <person name="Zhang G."/>
        </authorList>
    </citation>
    <scope>NUCLEOTIDE SEQUENCE</scope>
    <source>
        <strain evidence="10">BGI-SZ-2011g</strain>
    </source>
</reference>
<feature type="transmembrane region" description="Helical" evidence="8">
    <location>
        <begin position="71"/>
        <end position="90"/>
    </location>
</feature>
<keyword evidence="11" id="KW-1185">Reference proteome</keyword>
<dbReference type="Proteomes" id="UP001200034">
    <property type="component" value="Unassembled WGS sequence"/>
</dbReference>
<evidence type="ECO:0000256" key="1">
    <source>
        <dbReference type="ARBA" id="ARBA00004651"/>
    </source>
</evidence>
<feature type="transmembrane region" description="Helical" evidence="8">
    <location>
        <begin position="96"/>
        <end position="117"/>
    </location>
</feature>
<keyword evidence="2" id="KW-0813">Transport</keyword>
<dbReference type="Gene3D" id="1.20.1250.20">
    <property type="entry name" value="MFS general substrate transporter like domains"/>
    <property type="match status" value="1"/>
</dbReference>
<comment type="caution">
    <text evidence="10">The sequence shown here is derived from an EMBL/GenBank/DDBJ whole genome shotgun (WGS) entry which is preliminary data.</text>
</comment>
<keyword evidence="7 8" id="KW-0472">Membrane</keyword>
<comment type="subcellular location">
    <subcellularLocation>
        <location evidence="1">Cell membrane</location>
        <topology evidence="1">Multi-pass membrane protein</topology>
    </subcellularLocation>
</comment>